<feature type="non-terminal residue" evidence="2">
    <location>
        <position position="1"/>
    </location>
</feature>
<reference evidence="2 3" key="1">
    <citation type="submission" date="2024-05" db="EMBL/GenBank/DDBJ databases">
        <title>Genome sequencing and assembly of Indian major carp, Cirrhinus mrigala (Hamilton, 1822).</title>
        <authorList>
            <person name="Mohindra V."/>
            <person name="Chowdhury L.M."/>
            <person name="Lal K."/>
            <person name="Jena J.K."/>
        </authorList>
    </citation>
    <scope>NUCLEOTIDE SEQUENCE [LARGE SCALE GENOMIC DNA]</scope>
    <source>
        <strain evidence="2">CM1030</strain>
        <tissue evidence="2">Blood</tissue>
    </source>
</reference>
<keyword evidence="3" id="KW-1185">Reference proteome</keyword>
<proteinExistence type="predicted"/>
<organism evidence="2 3">
    <name type="scientific">Cirrhinus mrigala</name>
    <name type="common">Mrigala</name>
    <dbReference type="NCBI Taxonomy" id="683832"/>
    <lineage>
        <taxon>Eukaryota</taxon>
        <taxon>Metazoa</taxon>
        <taxon>Chordata</taxon>
        <taxon>Craniata</taxon>
        <taxon>Vertebrata</taxon>
        <taxon>Euteleostomi</taxon>
        <taxon>Actinopterygii</taxon>
        <taxon>Neopterygii</taxon>
        <taxon>Teleostei</taxon>
        <taxon>Ostariophysi</taxon>
        <taxon>Cypriniformes</taxon>
        <taxon>Cyprinidae</taxon>
        <taxon>Labeoninae</taxon>
        <taxon>Labeonini</taxon>
        <taxon>Cirrhinus</taxon>
    </lineage>
</organism>
<feature type="non-terminal residue" evidence="2">
    <location>
        <position position="52"/>
    </location>
</feature>
<comment type="caution">
    <text evidence="2">The sequence shown here is derived from an EMBL/GenBank/DDBJ whole genome shotgun (WGS) entry which is preliminary data.</text>
</comment>
<feature type="region of interest" description="Disordered" evidence="1">
    <location>
        <begin position="1"/>
        <end position="52"/>
    </location>
</feature>
<evidence type="ECO:0000256" key="1">
    <source>
        <dbReference type="SAM" id="MobiDB-lite"/>
    </source>
</evidence>
<sequence>RVPVSSPSAVRCASTPPALRPRPSSPARNPDLRPLGSREPGGSAGQDRRGGS</sequence>
<protein>
    <submittedName>
        <fullName evidence="2">Uncharacterized protein</fullName>
    </submittedName>
</protein>
<dbReference type="Proteomes" id="UP001529510">
    <property type="component" value="Unassembled WGS sequence"/>
</dbReference>
<evidence type="ECO:0000313" key="2">
    <source>
        <dbReference type="EMBL" id="KAL0163436.1"/>
    </source>
</evidence>
<accession>A0ABD0NQ91</accession>
<name>A0ABD0NQ91_CIRMR</name>
<gene>
    <name evidence="2" type="ORF">M9458_042832</name>
</gene>
<dbReference type="AlphaFoldDB" id="A0ABD0NQ91"/>
<evidence type="ECO:0000313" key="3">
    <source>
        <dbReference type="Proteomes" id="UP001529510"/>
    </source>
</evidence>
<dbReference type="EMBL" id="JAMKFB020000021">
    <property type="protein sequence ID" value="KAL0163436.1"/>
    <property type="molecule type" value="Genomic_DNA"/>
</dbReference>